<dbReference type="Gene3D" id="3.40.50.150">
    <property type="entry name" value="Vaccinia Virus protein VP39"/>
    <property type="match status" value="1"/>
</dbReference>
<organism evidence="5 6">
    <name type="scientific">Brevundimonas vesicularis</name>
    <name type="common">Pseudomonas vesicularis</name>
    <dbReference type="NCBI Taxonomy" id="41276"/>
    <lineage>
        <taxon>Bacteria</taxon>
        <taxon>Pseudomonadati</taxon>
        <taxon>Pseudomonadota</taxon>
        <taxon>Alphaproteobacteria</taxon>
        <taxon>Caulobacterales</taxon>
        <taxon>Caulobacteraceae</taxon>
        <taxon>Brevundimonas</taxon>
    </lineage>
</organism>
<feature type="domain" description="Methyltransferase" evidence="4">
    <location>
        <begin position="47"/>
        <end position="145"/>
    </location>
</feature>
<reference evidence="5 6" key="1">
    <citation type="submission" date="2018-06" db="EMBL/GenBank/DDBJ databases">
        <authorList>
            <consortium name="Pathogen Informatics"/>
            <person name="Doyle S."/>
        </authorList>
    </citation>
    <scope>NUCLEOTIDE SEQUENCE [LARGE SCALE GENOMIC DNA]</scope>
    <source>
        <strain evidence="5 6">NCTC11166</strain>
    </source>
</reference>
<dbReference type="PANTHER" id="PTHR43464:SF19">
    <property type="entry name" value="UBIQUINONE BIOSYNTHESIS O-METHYLTRANSFERASE, MITOCHONDRIAL"/>
    <property type="match status" value="1"/>
</dbReference>
<dbReference type="EMBL" id="UAQP01000005">
    <property type="protein sequence ID" value="SPU53500.1"/>
    <property type="molecule type" value="Genomic_DNA"/>
</dbReference>
<evidence type="ECO:0000313" key="5">
    <source>
        <dbReference type="EMBL" id="SPU53500.1"/>
    </source>
</evidence>
<dbReference type="GO" id="GO:0032259">
    <property type="term" value="P:methylation"/>
    <property type="evidence" value="ECO:0007669"/>
    <property type="project" value="UniProtKB-KW"/>
</dbReference>
<keyword evidence="1 5" id="KW-0489">Methyltransferase</keyword>
<accession>A0A2X1BAN2</accession>
<dbReference type="Proteomes" id="UP000251186">
    <property type="component" value="Unassembled WGS sequence"/>
</dbReference>
<protein>
    <submittedName>
        <fullName evidence="5">Trans-aconitate methyltransferase</fullName>
    </submittedName>
</protein>
<evidence type="ECO:0000256" key="2">
    <source>
        <dbReference type="ARBA" id="ARBA00022679"/>
    </source>
</evidence>
<evidence type="ECO:0000256" key="1">
    <source>
        <dbReference type="ARBA" id="ARBA00022603"/>
    </source>
</evidence>
<dbReference type="Pfam" id="PF13649">
    <property type="entry name" value="Methyltransf_25"/>
    <property type="match status" value="1"/>
</dbReference>
<dbReference type="GO" id="GO:0008168">
    <property type="term" value="F:methyltransferase activity"/>
    <property type="evidence" value="ECO:0007669"/>
    <property type="project" value="UniProtKB-KW"/>
</dbReference>
<gene>
    <name evidence="5" type="ORF">NCTC11166_01571</name>
</gene>
<dbReference type="InterPro" id="IPR029063">
    <property type="entry name" value="SAM-dependent_MTases_sf"/>
</dbReference>
<name>A0A2X1BAN2_BREVE</name>
<evidence type="ECO:0000259" key="4">
    <source>
        <dbReference type="Pfam" id="PF13649"/>
    </source>
</evidence>
<dbReference type="CDD" id="cd02440">
    <property type="entry name" value="AdoMet_MTases"/>
    <property type="match status" value="1"/>
</dbReference>
<evidence type="ECO:0000256" key="3">
    <source>
        <dbReference type="ARBA" id="ARBA00022691"/>
    </source>
</evidence>
<dbReference type="PANTHER" id="PTHR43464">
    <property type="entry name" value="METHYLTRANSFERASE"/>
    <property type="match status" value="1"/>
</dbReference>
<dbReference type="InterPro" id="IPR041698">
    <property type="entry name" value="Methyltransf_25"/>
</dbReference>
<keyword evidence="3" id="KW-0949">S-adenosyl-L-methionine</keyword>
<dbReference type="SUPFAM" id="SSF53335">
    <property type="entry name" value="S-adenosyl-L-methionine-dependent methyltransferases"/>
    <property type="match status" value="1"/>
</dbReference>
<dbReference type="RefSeq" id="WP_112862353.1">
    <property type="nucleotide sequence ID" value="NZ_UAQP01000005.1"/>
</dbReference>
<dbReference type="AlphaFoldDB" id="A0A2X1BAN2"/>
<sequence length="217" mass="23216">MTATFTPALGHSWLSGLYDPAIALLTRERIWREALLTALDPRARDRIVDIGCGTGSLAALIKKQAPGSQVIGIDPDGDILDRARVKTRSLGVEVEFVEGFARDVGRIVGEAGADKIVSSLVFHQLPLPEKRAGLAACLRALKPGGRLHIADHGLQRTAAMRTAFRIIQALDGHADTQPNADGVIPVLLAEVGFAEIEETTVFPTPTGSISLYRAVRP</sequence>
<proteinExistence type="predicted"/>
<evidence type="ECO:0000313" key="6">
    <source>
        <dbReference type="Proteomes" id="UP000251186"/>
    </source>
</evidence>
<keyword evidence="2 5" id="KW-0808">Transferase</keyword>